<protein>
    <submittedName>
        <fullName evidence="10">tRNA 2-thiouridine(34) synthase MnmA</fullName>
        <ecNumber evidence="10">2.8.1.-</ecNumber>
    </submittedName>
</protein>
<keyword evidence="6" id="KW-0067">ATP-binding</keyword>
<dbReference type="FunFam" id="2.40.30.10:FF:000023">
    <property type="entry name" value="tRNA-specific 2-thiouridylase MnmA"/>
    <property type="match status" value="1"/>
</dbReference>
<dbReference type="AlphaFoldDB" id="A0AAW7XD85"/>
<feature type="domain" description="tRNA-specific 2-thiouridylase MnmA-like C-terminal" evidence="9">
    <location>
        <begin position="2"/>
        <end position="76"/>
    </location>
</feature>
<dbReference type="GO" id="GO:0016740">
    <property type="term" value="F:transferase activity"/>
    <property type="evidence" value="ECO:0007669"/>
    <property type="project" value="UniProtKB-KW"/>
</dbReference>
<keyword evidence="4" id="KW-0819">tRNA processing</keyword>
<evidence type="ECO:0000256" key="1">
    <source>
        <dbReference type="ARBA" id="ARBA00022490"/>
    </source>
</evidence>
<evidence type="ECO:0000256" key="7">
    <source>
        <dbReference type="ARBA" id="ARBA00022884"/>
    </source>
</evidence>
<evidence type="ECO:0000259" key="9">
    <source>
        <dbReference type="Pfam" id="PF20258"/>
    </source>
</evidence>
<evidence type="ECO:0000256" key="4">
    <source>
        <dbReference type="ARBA" id="ARBA00022694"/>
    </source>
</evidence>
<name>A0AAW7XD85_9GAMM</name>
<evidence type="ECO:0000256" key="3">
    <source>
        <dbReference type="ARBA" id="ARBA00022679"/>
    </source>
</evidence>
<dbReference type="Gene3D" id="2.40.30.10">
    <property type="entry name" value="Translation factors"/>
    <property type="match status" value="1"/>
</dbReference>
<dbReference type="PANTHER" id="PTHR11933:SF5">
    <property type="entry name" value="MITOCHONDRIAL TRNA-SPECIFIC 2-THIOURIDYLASE 1"/>
    <property type="match status" value="1"/>
</dbReference>
<evidence type="ECO:0000313" key="11">
    <source>
        <dbReference type="Proteomes" id="UP001169760"/>
    </source>
</evidence>
<accession>A0AAW7XD85</accession>
<evidence type="ECO:0000313" key="10">
    <source>
        <dbReference type="EMBL" id="MDO6424966.1"/>
    </source>
</evidence>
<sequence>LTTGAMHWINPRLAPTLSEPFRCTAKTRYRQPDQWCTLTANGDGVIAVFDEPQRAVTPGQSAVFYKGDICLGGAVIETTRKN</sequence>
<keyword evidence="8" id="KW-1015">Disulfide bond</keyword>
<dbReference type="EC" id="2.8.1.-" evidence="10"/>
<dbReference type="PANTHER" id="PTHR11933">
    <property type="entry name" value="TRNA 5-METHYLAMINOMETHYL-2-THIOURIDYLATE -METHYLTRANSFERASE"/>
    <property type="match status" value="1"/>
</dbReference>
<dbReference type="Pfam" id="PF20258">
    <property type="entry name" value="tRNA_Me_trans_C"/>
    <property type="match status" value="1"/>
</dbReference>
<keyword evidence="5" id="KW-0547">Nucleotide-binding</keyword>
<reference evidence="10" key="1">
    <citation type="submission" date="2023-07" db="EMBL/GenBank/DDBJ databases">
        <title>Genome content predicts the carbon catabolic preferences of heterotrophic bacteria.</title>
        <authorList>
            <person name="Gralka M."/>
        </authorList>
    </citation>
    <scope>NUCLEOTIDE SEQUENCE</scope>
    <source>
        <strain evidence="10">I3M17_2</strain>
    </source>
</reference>
<dbReference type="GO" id="GO:0005524">
    <property type="term" value="F:ATP binding"/>
    <property type="evidence" value="ECO:0007669"/>
    <property type="project" value="UniProtKB-KW"/>
</dbReference>
<dbReference type="GO" id="GO:0000049">
    <property type="term" value="F:tRNA binding"/>
    <property type="evidence" value="ECO:0007669"/>
    <property type="project" value="UniProtKB-KW"/>
</dbReference>
<organism evidence="10 11">
    <name type="scientific">Saccharophagus degradans</name>
    <dbReference type="NCBI Taxonomy" id="86304"/>
    <lineage>
        <taxon>Bacteria</taxon>
        <taxon>Pseudomonadati</taxon>
        <taxon>Pseudomonadota</taxon>
        <taxon>Gammaproteobacteria</taxon>
        <taxon>Cellvibrionales</taxon>
        <taxon>Cellvibrionaceae</taxon>
        <taxon>Saccharophagus</taxon>
    </lineage>
</organism>
<proteinExistence type="predicted"/>
<dbReference type="RefSeq" id="WP_336622906.1">
    <property type="nucleotide sequence ID" value="NZ_JAUOPB010000080.1"/>
</dbReference>
<gene>
    <name evidence="10" type="primary">mnmA</name>
    <name evidence="10" type="ORF">Q4521_20960</name>
</gene>
<keyword evidence="2" id="KW-0820">tRNA-binding</keyword>
<dbReference type="GO" id="GO:0002143">
    <property type="term" value="P:tRNA wobble position uridine thiolation"/>
    <property type="evidence" value="ECO:0007669"/>
    <property type="project" value="TreeGrafter"/>
</dbReference>
<keyword evidence="3 10" id="KW-0808">Transferase</keyword>
<keyword evidence="7" id="KW-0694">RNA-binding</keyword>
<evidence type="ECO:0000256" key="6">
    <source>
        <dbReference type="ARBA" id="ARBA00022840"/>
    </source>
</evidence>
<evidence type="ECO:0000256" key="2">
    <source>
        <dbReference type="ARBA" id="ARBA00022555"/>
    </source>
</evidence>
<dbReference type="InterPro" id="IPR046885">
    <property type="entry name" value="MnmA-like_C"/>
</dbReference>
<dbReference type="Proteomes" id="UP001169760">
    <property type="component" value="Unassembled WGS sequence"/>
</dbReference>
<comment type="caution">
    <text evidence="10">The sequence shown here is derived from an EMBL/GenBank/DDBJ whole genome shotgun (WGS) entry which is preliminary data.</text>
</comment>
<evidence type="ECO:0000256" key="5">
    <source>
        <dbReference type="ARBA" id="ARBA00022741"/>
    </source>
</evidence>
<evidence type="ECO:0000256" key="8">
    <source>
        <dbReference type="ARBA" id="ARBA00023157"/>
    </source>
</evidence>
<feature type="non-terminal residue" evidence="10">
    <location>
        <position position="1"/>
    </location>
</feature>
<keyword evidence="1" id="KW-0963">Cytoplasm</keyword>
<dbReference type="EMBL" id="JAUOPB010000080">
    <property type="protein sequence ID" value="MDO6424966.1"/>
    <property type="molecule type" value="Genomic_DNA"/>
</dbReference>